<keyword evidence="3 4" id="KW-0732">Signal</keyword>
<dbReference type="EMBL" id="BAAATZ010000035">
    <property type="protein sequence ID" value="GAA2737738.1"/>
    <property type="molecule type" value="Genomic_DNA"/>
</dbReference>
<evidence type="ECO:0000256" key="3">
    <source>
        <dbReference type="ARBA" id="ARBA00022729"/>
    </source>
</evidence>
<sequence>MTDISRATMDRRRFLTMTGVLTAGALALAACGTDDAPAAKKGPTPEKITFGVLSISDYMNPLASTTKRAHWVLDPVVESLYTYDAELRSVPLLADGEPEVSKDGLTWTIKIKKGVTHHNGDPLTADDVVATIGFVNDPKSTSDWTSFFVGYVKGAKAVDEQTVEIELTTPFGVLRSHLTNLPIVHKDFVERTDTTMGTGPFKLEKVTQGSEVSLVRNDAYHGTKPAIRNLVFQAIPDPATRMVNLREGKIQIMTDVSPESVELLKKDSAVQVHEVDAPSDLITYFVTNKAPFNDVKVRQALAYAMDRKGVRDIVFAGNAQIAQGPIGPSVEGHDPALKLYGEAPDIAKAKALLAEAGMPSLKFTLMVTSDSLMKNIGQVLAEGWKQAGIECTLEVLDFSPWIKNWATGKYEMAMTSFESGFGGGRTAFTLLTTMSSKYPLNFGYKNEEVDGLLTQAWATSDDAERTEICKKINGLLAADAIMMPPVYPKLVVAQRKEIETLDKKIMGVSRLSLPSARTF</sequence>
<dbReference type="Gene3D" id="3.90.76.10">
    <property type="entry name" value="Dipeptide-binding Protein, Domain 1"/>
    <property type="match status" value="1"/>
</dbReference>
<dbReference type="SUPFAM" id="SSF53850">
    <property type="entry name" value="Periplasmic binding protein-like II"/>
    <property type="match status" value="1"/>
</dbReference>
<dbReference type="InterPro" id="IPR006311">
    <property type="entry name" value="TAT_signal"/>
</dbReference>
<dbReference type="CDD" id="cd00995">
    <property type="entry name" value="PBP2_NikA_DppA_OppA_like"/>
    <property type="match status" value="1"/>
</dbReference>
<dbReference type="Pfam" id="PF00496">
    <property type="entry name" value="SBP_bac_5"/>
    <property type="match status" value="1"/>
</dbReference>
<proteinExistence type="inferred from homology"/>
<protein>
    <submittedName>
        <fullName evidence="6">ABC transporter substrate-binding protein</fullName>
    </submittedName>
</protein>
<dbReference type="PANTHER" id="PTHR30290">
    <property type="entry name" value="PERIPLASMIC BINDING COMPONENT OF ABC TRANSPORTER"/>
    <property type="match status" value="1"/>
</dbReference>
<evidence type="ECO:0000256" key="2">
    <source>
        <dbReference type="ARBA" id="ARBA00022448"/>
    </source>
</evidence>
<evidence type="ECO:0000313" key="6">
    <source>
        <dbReference type="EMBL" id="GAA2737738.1"/>
    </source>
</evidence>
<dbReference type="InterPro" id="IPR030678">
    <property type="entry name" value="Peptide/Ni-bd"/>
</dbReference>
<comment type="caution">
    <text evidence="6">The sequence shown here is derived from an EMBL/GenBank/DDBJ whole genome shotgun (WGS) entry which is preliminary data.</text>
</comment>
<dbReference type="PIRSF" id="PIRSF002741">
    <property type="entry name" value="MppA"/>
    <property type="match status" value="1"/>
</dbReference>
<dbReference type="Proteomes" id="UP001501842">
    <property type="component" value="Unassembled WGS sequence"/>
</dbReference>
<keyword evidence="7" id="KW-1185">Reference proteome</keyword>
<dbReference type="Gene3D" id="3.40.190.10">
    <property type="entry name" value="Periplasmic binding protein-like II"/>
    <property type="match status" value="1"/>
</dbReference>
<feature type="signal peptide" evidence="4">
    <location>
        <begin position="1"/>
        <end position="29"/>
    </location>
</feature>
<evidence type="ECO:0000313" key="7">
    <source>
        <dbReference type="Proteomes" id="UP001501842"/>
    </source>
</evidence>
<evidence type="ECO:0000256" key="4">
    <source>
        <dbReference type="SAM" id="SignalP"/>
    </source>
</evidence>
<evidence type="ECO:0000259" key="5">
    <source>
        <dbReference type="Pfam" id="PF00496"/>
    </source>
</evidence>
<evidence type="ECO:0000256" key="1">
    <source>
        <dbReference type="ARBA" id="ARBA00005695"/>
    </source>
</evidence>
<dbReference type="InterPro" id="IPR000914">
    <property type="entry name" value="SBP_5_dom"/>
</dbReference>
<dbReference type="PROSITE" id="PS51257">
    <property type="entry name" value="PROKAR_LIPOPROTEIN"/>
    <property type="match status" value="1"/>
</dbReference>
<comment type="similarity">
    <text evidence="1">Belongs to the bacterial solute-binding protein 5 family.</text>
</comment>
<name>A0ABP6H6X5_9ACTN</name>
<accession>A0ABP6H6X5</accession>
<dbReference type="RefSeq" id="WP_344457345.1">
    <property type="nucleotide sequence ID" value="NZ_BAAATZ010000035.1"/>
</dbReference>
<feature type="chain" id="PRO_5045551748" evidence="4">
    <location>
        <begin position="30"/>
        <end position="519"/>
    </location>
</feature>
<reference evidence="7" key="1">
    <citation type="journal article" date="2019" name="Int. J. Syst. Evol. Microbiol.">
        <title>The Global Catalogue of Microorganisms (GCM) 10K type strain sequencing project: providing services to taxonomists for standard genome sequencing and annotation.</title>
        <authorList>
            <consortium name="The Broad Institute Genomics Platform"/>
            <consortium name="The Broad Institute Genome Sequencing Center for Infectious Disease"/>
            <person name="Wu L."/>
            <person name="Ma J."/>
        </authorList>
    </citation>
    <scope>NUCLEOTIDE SEQUENCE [LARGE SCALE GENOMIC DNA]</scope>
    <source>
        <strain evidence="7">JCM 8201</strain>
    </source>
</reference>
<gene>
    <name evidence="6" type="ORF">GCM10010439_69040</name>
</gene>
<dbReference type="InterPro" id="IPR039424">
    <property type="entry name" value="SBP_5"/>
</dbReference>
<feature type="domain" description="Solute-binding protein family 5" evidence="5">
    <location>
        <begin position="90"/>
        <end position="432"/>
    </location>
</feature>
<dbReference type="Gene3D" id="3.10.105.10">
    <property type="entry name" value="Dipeptide-binding Protein, Domain 3"/>
    <property type="match status" value="1"/>
</dbReference>
<organism evidence="6 7">
    <name type="scientific">Actinocorallia aurantiaca</name>
    <dbReference type="NCBI Taxonomy" id="46204"/>
    <lineage>
        <taxon>Bacteria</taxon>
        <taxon>Bacillati</taxon>
        <taxon>Actinomycetota</taxon>
        <taxon>Actinomycetes</taxon>
        <taxon>Streptosporangiales</taxon>
        <taxon>Thermomonosporaceae</taxon>
        <taxon>Actinocorallia</taxon>
    </lineage>
</organism>
<dbReference type="PROSITE" id="PS51318">
    <property type="entry name" value="TAT"/>
    <property type="match status" value="1"/>
</dbReference>
<keyword evidence="2" id="KW-0813">Transport</keyword>
<dbReference type="PANTHER" id="PTHR30290:SF9">
    <property type="entry name" value="OLIGOPEPTIDE-BINDING PROTEIN APPA"/>
    <property type="match status" value="1"/>
</dbReference>